<dbReference type="Pfam" id="PF09388">
    <property type="entry name" value="SpoOE-like"/>
    <property type="match status" value="1"/>
</dbReference>
<name>A0ABN1J2L7_9CLOT</name>
<gene>
    <name evidence="2" type="ORF">GCM10008905_23890</name>
</gene>
<accession>A0ABN1J2L7</accession>
<dbReference type="Proteomes" id="UP001500339">
    <property type="component" value="Unassembled WGS sequence"/>
</dbReference>
<organism evidence="2 3">
    <name type="scientific">Clostridium malenominatum</name>
    <dbReference type="NCBI Taxonomy" id="1539"/>
    <lineage>
        <taxon>Bacteria</taxon>
        <taxon>Bacillati</taxon>
        <taxon>Bacillota</taxon>
        <taxon>Clostridia</taxon>
        <taxon>Eubacteriales</taxon>
        <taxon>Clostridiaceae</taxon>
        <taxon>Clostridium</taxon>
    </lineage>
</organism>
<proteinExistence type="predicted"/>
<feature type="coiled-coil region" evidence="1">
    <location>
        <begin position="4"/>
        <end position="31"/>
    </location>
</feature>
<evidence type="ECO:0000313" key="3">
    <source>
        <dbReference type="Proteomes" id="UP001500339"/>
    </source>
</evidence>
<evidence type="ECO:0000313" key="2">
    <source>
        <dbReference type="EMBL" id="GAA0726905.1"/>
    </source>
</evidence>
<dbReference type="EMBL" id="BAAACF010000003">
    <property type="protein sequence ID" value="GAA0726905.1"/>
    <property type="molecule type" value="Genomic_DNA"/>
</dbReference>
<evidence type="ECO:0008006" key="4">
    <source>
        <dbReference type="Google" id="ProtNLM"/>
    </source>
</evidence>
<dbReference type="InterPro" id="IPR018540">
    <property type="entry name" value="Spo0E-like"/>
</dbReference>
<sequence length="56" mass="6749">MMKFDKHNSELEKYISDIREVLNEISATEEEKEARLIISRCLDELIVEYMKSKNRE</sequence>
<keyword evidence="1" id="KW-0175">Coiled coil</keyword>
<protein>
    <recommendedName>
        <fullName evidence="4">Spo0E like sporulation regulatory protein</fullName>
    </recommendedName>
</protein>
<comment type="caution">
    <text evidence="2">The sequence shown here is derived from an EMBL/GenBank/DDBJ whole genome shotgun (WGS) entry which is preliminary data.</text>
</comment>
<reference evidence="2 3" key="1">
    <citation type="journal article" date="2019" name="Int. J. Syst. Evol. Microbiol.">
        <title>The Global Catalogue of Microorganisms (GCM) 10K type strain sequencing project: providing services to taxonomists for standard genome sequencing and annotation.</title>
        <authorList>
            <consortium name="The Broad Institute Genomics Platform"/>
            <consortium name="The Broad Institute Genome Sequencing Center for Infectious Disease"/>
            <person name="Wu L."/>
            <person name="Ma J."/>
        </authorList>
    </citation>
    <scope>NUCLEOTIDE SEQUENCE [LARGE SCALE GENOMIC DNA]</scope>
    <source>
        <strain evidence="2 3">JCM 1405</strain>
    </source>
</reference>
<dbReference type="RefSeq" id="WP_343769984.1">
    <property type="nucleotide sequence ID" value="NZ_BAAACF010000003.1"/>
</dbReference>
<evidence type="ECO:0000256" key="1">
    <source>
        <dbReference type="SAM" id="Coils"/>
    </source>
</evidence>
<keyword evidence="3" id="KW-1185">Reference proteome</keyword>